<keyword evidence="3" id="KW-1185">Reference proteome</keyword>
<feature type="compositionally biased region" description="Polar residues" evidence="1">
    <location>
        <begin position="194"/>
        <end position="206"/>
    </location>
</feature>
<feature type="compositionally biased region" description="Basic and acidic residues" evidence="1">
    <location>
        <begin position="235"/>
        <end position="247"/>
    </location>
</feature>
<proteinExistence type="predicted"/>
<feature type="compositionally biased region" description="Polar residues" evidence="1">
    <location>
        <begin position="161"/>
        <end position="170"/>
    </location>
</feature>
<dbReference type="OrthoDB" id="10628563at2759"/>
<sequence>MLPGTSEVPTKPHQRIIPSLHELLHGGTDNHHDENNMPLNRNDAEQQPLSKAQKSQEQDLPSMFAHGSNYYSTTPTFSTTSGMLGRPWYHDEIKVGQTTTFNHHQVPIRNHTSNHMDLHYQQPPPPPPQMKSLSAPTTASTHDDRTSMPGISPVTHRENQKSIYSATPMATTTTTLQHSSSSSTSMRQPPTTTLQHAQQPSSSSTPHDVDNEPLRRRIEELERELQHQAKTIMNLERENSELRRELQHVLSTARSSNTPTSSNNNNNPTTTAKGSTCSISPPLLPPPLLASTTHSRSIPPTPPPLYRYETSSSPYSRQTQTSVSNMLDQQQHAFPSMKHVQQQEPYNSEDQTQKKVPHEASQTSNIHNVNVVDPSKHALHPVLSQHHQEDSHIDHYIHYSSSSLHDRYHRTSQEPSSSFLTPPYYSNNEYYSSLIRTPTFNNSRHLTQEEMHAPATTTSPFQASMMSSQPKVQQHLKRPLHDPPIPTFSTPPTTFARSSKTHSSSSSLHASTTHLSSSKKRKITKTPQEAKPGPRTISIVDESSDRENQVSDLELFKVKWKGEEYVLVNAFKNRTQILNYYVPAYQSQYPDRPCKIVLSNEDYKQLSIENPSNVEKKKHAWRVSVFTIDFYNFVKNLQKSPSSSVNNNKVNANMASSSSTTTSNIL</sequence>
<feature type="compositionally biased region" description="Polar residues" evidence="1">
    <location>
        <begin position="309"/>
        <end position="350"/>
    </location>
</feature>
<dbReference type="EMBL" id="VFQX01000013">
    <property type="protein sequence ID" value="KAF0981733.1"/>
    <property type="molecule type" value="Genomic_DNA"/>
</dbReference>
<name>A0A6A5BUH1_NAEFO</name>
<feature type="region of interest" description="Disordered" evidence="1">
    <location>
        <begin position="115"/>
        <end position="212"/>
    </location>
</feature>
<feature type="compositionally biased region" description="Basic and acidic residues" evidence="1">
    <location>
        <begin position="24"/>
        <end position="35"/>
    </location>
</feature>
<accession>A0A6A5BUH1</accession>
<feature type="compositionally biased region" description="Low complexity" evidence="1">
    <location>
        <begin position="251"/>
        <end position="272"/>
    </location>
</feature>
<dbReference type="AlphaFoldDB" id="A0A6A5BUH1"/>
<dbReference type="VEuPathDB" id="AmoebaDB:NF0071670"/>
<dbReference type="VEuPathDB" id="AmoebaDB:FDP41_012390"/>
<evidence type="ECO:0000313" key="3">
    <source>
        <dbReference type="Proteomes" id="UP000444721"/>
    </source>
</evidence>
<feature type="region of interest" description="Disordered" evidence="1">
    <location>
        <begin position="24"/>
        <end position="58"/>
    </location>
</feature>
<evidence type="ECO:0000313" key="2">
    <source>
        <dbReference type="EMBL" id="KAF0981733.1"/>
    </source>
</evidence>
<feature type="compositionally biased region" description="Low complexity" evidence="1">
    <location>
        <begin position="501"/>
        <end position="516"/>
    </location>
</feature>
<dbReference type="VEuPathDB" id="AmoebaDB:NfTy_040100"/>
<organism evidence="2 3">
    <name type="scientific">Naegleria fowleri</name>
    <name type="common">Brain eating amoeba</name>
    <dbReference type="NCBI Taxonomy" id="5763"/>
    <lineage>
        <taxon>Eukaryota</taxon>
        <taxon>Discoba</taxon>
        <taxon>Heterolobosea</taxon>
        <taxon>Tetramitia</taxon>
        <taxon>Eutetramitia</taxon>
        <taxon>Vahlkampfiidae</taxon>
        <taxon>Naegleria</taxon>
    </lineage>
</organism>
<dbReference type="GeneID" id="68119605"/>
<feature type="compositionally biased region" description="Polar residues" evidence="1">
    <location>
        <begin position="131"/>
        <end position="140"/>
    </location>
</feature>
<feature type="compositionally biased region" description="Polar residues" evidence="1">
    <location>
        <begin position="45"/>
        <end position="58"/>
    </location>
</feature>
<comment type="caution">
    <text evidence="2">The sequence shown here is derived from an EMBL/GenBank/DDBJ whole genome shotgun (WGS) entry which is preliminary data.</text>
</comment>
<gene>
    <name evidence="2" type="ORF">FDP41_012390</name>
</gene>
<feature type="region of interest" description="Disordered" evidence="1">
    <location>
        <begin position="232"/>
        <end position="363"/>
    </location>
</feature>
<reference evidence="2 3" key="1">
    <citation type="journal article" date="2019" name="Sci. Rep.">
        <title>Nanopore sequencing improves the draft genome of the human pathogenic amoeba Naegleria fowleri.</title>
        <authorList>
            <person name="Liechti N."/>
            <person name="Schurch N."/>
            <person name="Bruggmann R."/>
            <person name="Wittwer M."/>
        </authorList>
    </citation>
    <scope>NUCLEOTIDE SEQUENCE [LARGE SCALE GENOMIC DNA]</scope>
    <source>
        <strain evidence="2 3">ATCC 30894</strain>
    </source>
</reference>
<feature type="compositionally biased region" description="Low complexity" evidence="1">
    <location>
        <begin position="171"/>
        <end position="193"/>
    </location>
</feature>
<feature type="region of interest" description="Disordered" evidence="1">
    <location>
        <begin position="640"/>
        <end position="666"/>
    </location>
</feature>
<dbReference type="RefSeq" id="XP_044566446.1">
    <property type="nucleotide sequence ID" value="XM_044702905.1"/>
</dbReference>
<feature type="compositionally biased region" description="Polar residues" evidence="1">
    <location>
        <begin position="460"/>
        <end position="472"/>
    </location>
</feature>
<feature type="region of interest" description="Disordered" evidence="1">
    <location>
        <begin position="460"/>
        <end position="536"/>
    </location>
</feature>
<dbReference type="Proteomes" id="UP000444721">
    <property type="component" value="Unassembled WGS sequence"/>
</dbReference>
<protein>
    <submittedName>
        <fullName evidence="2">Uncharacterized protein</fullName>
    </submittedName>
</protein>
<evidence type="ECO:0000256" key="1">
    <source>
        <dbReference type="SAM" id="MobiDB-lite"/>
    </source>
</evidence>